<dbReference type="OrthoDB" id="9768329at2"/>
<sequence>MQHLILLPLILPLLGGLLMLLPPLTESRVRQRNFALVLSAATMLTSVLLVQQAQQGVIGVYAVGDWAAPFGIVMVADRLSTMLLLLTSVLAFCSLLYTFGPRDEEGSFFQPLLQFQILGINGAFLTGDLFNLFVFFEILLIASYGLLMFGGGKTRTRAGLHYVILNLAGSAIFLFALGILYGTLGTLNIADLAQKVQQLDPAETPLVRAGGLMLLIVFGLKAAMLPLQFWLPAAYAASTPAVAALFAIMTKVGIYAILRVFTVIFGDAAGPLSHIAGPWLWPLGLMTILIGAIGVLASQDLRRLVANLIIVSVGTLLAVIALQREDATAAALYYLLHSTLISGGLFLLADLIARQRGKVGDRLVPGRGVGQGRLLGSLFFIGAIAVIGMPPLAGFVGKVLMLSAASSVAEMSWLWPLVLGSSLVALITLSRAGSTLFWNPAGKPVEIMRANPVQLLATVLLLSMPLLLSVFAGPVTQMVAATAQQLHDVQGQIGSVLQPVTHLVEVK</sequence>
<evidence type="ECO:0000259" key="9">
    <source>
        <dbReference type="Pfam" id="PF00361"/>
    </source>
</evidence>
<reference evidence="10 11" key="2">
    <citation type="journal article" date="2018" name="Int. J. Syst. Evol. Microbiol.">
        <title>Marinobacterium aestuarii sp. nov., a benzene-degrading marine bacterium isolated from estuary sediment.</title>
        <authorList>
            <person name="Bae S.S."/>
            <person name="Jung J."/>
            <person name="Chung D."/>
            <person name="Baek K."/>
        </authorList>
    </citation>
    <scope>NUCLEOTIDE SEQUENCE [LARGE SCALE GENOMIC DNA]</scope>
    <source>
        <strain evidence="10 11">ST58-10</strain>
    </source>
</reference>
<feature type="transmembrane region" description="Helical" evidence="8">
    <location>
        <begin position="304"/>
        <end position="322"/>
    </location>
</feature>
<evidence type="ECO:0000256" key="6">
    <source>
        <dbReference type="ARBA" id="ARBA00023136"/>
    </source>
</evidence>
<protein>
    <submittedName>
        <fullName evidence="10">Monovalent cation/H+ antiporter subunit D</fullName>
    </submittedName>
</protein>
<dbReference type="RefSeq" id="WP_067376713.1">
    <property type="nucleotide sequence ID" value="NZ_CP015839.1"/>
</dbReference>
<evidence type="ECO:0000313" key="10">
    <source>
        <dbReference type="EMBL" id="ANG61130.1"/>
    </source>
</evidence>
<dbReference type="InterPro" id="IPR001750">
    <property type="entry name" value="ND/Mrp_TM"/>
</dbReference>
<dbReference type="PANTHER" id="PTHR42703">
    <property type="entry name" value="NADH DEHYDROGENASE"/>
    <property type="match status" value="1"/>
</dbReference>
<feature type="transmembrane region" description="Helical" evidence="8">
    <location>
        <begin position="413"/>
        <end position="432"/>
    </location>
</feature>
<keyword evidence="11" id="KW-1185">Reference proteome</keyword>
<dbReference type="STRING" id="1821621.A8C75_00765"/>
<dbReference type="Pfam" id="PF00361">
    <property type="entry name" value="Proton_antipo_M"/>
    <property type="match status" value="1"/>
</dbReference>
<organism evidence="10 11">
    <name type="scientific">Marinobacterium aestuarii</name>
    <dbReference type="NCBI Taxonomy" id="1821621"/>
    <lineage>
        <taxon>Bacteria</taxon>
        <taxon>Pseudomonadati</taxon>
        <taxon>Pseudomonadota</taxon>
        <taxon>Gammaproteobacteria</taxon>
        <taxon>Oceanospirillales</taxon>
        <taxon>Oceanospirillaceae</taxon>
        <taxon>Marinobacterium</taxon>
    </lineage>
</organism>
<evidence type="ECO:0000256" key="5">
    <source>
        <dbReference type="ARBA" id="ARBA00022989"/>
    </source>
</evidence>
<dbReference type="GO" id="GO:0008137">
    <property type="term" value="F:NADH dehydrogenase (ubiquinone) activity"/>
    <property type="evidence" value="ECO:0007669"/>
    <property type="project" value="InterPro"/>
</dbReference>
<feature type="transmembrane region" description="Helical" evidence="8">
    <location>
        <begin position="83"/>
        <end position="100"/>
    </location>
</feature>
<feature type="transmembrane region" description="Helical" evidence="8">
    <location>
        <begin position="243"/>
        <end position="266"/>
    </location>
</feature>
<dbReference type="InterPro" id="IPR003918">
    <property type="entry name" value="NADH_UbQ_OxRdtase"/>
</dbReference>
<feature type="transmembrane region" description="Helical" evidence="8">
    <location>
        <begin position="129"/>
        <end position="150"/>
    </location>
</feature>
<dbReference type="GO" id="GO:0005886">
    <property type="term" value="C:plasma membrane"/>
    <property type="evidence" value="ECO:0007669"/>
    <property type="project" value="UniProtKB-SubCell"/>
</dbReference>
<evidence type="ECO:0000313" key="11">
    <source>
        <dbReference type="Proteomes" id="UP000078070"/>
    </source>
</evidence>
<dbReference type="Proteomes" id="UP000078070">
    <property type="component" value="Chromosome"/>
</dbReference>
<feature type="domain" description="NADH:quinone oxidoreductase/Mrp antiporter transmembrane" evidence="9">
    <location>
        <begin position="127"/>
        <end position="421"/>
    </location>
</feature>
<feature type="transmembrane region" description="Helical" evidence="8">
    <location>
        <begin position="34"/>
        <end position="52"/>
    </location>
</feature>
<feature type="transmembrane region" description="Helical" evidence="8">
    <location>
        <begin position="209"/>
        <end position="231"/>
    </location>
</feature>
<dbReference type="EMBL" id="CP015839">
    <property type="protein sequence ID" value="ANG61130.1"/>
    <property type="molecule type" value="Genomic_DNA"/>
</dbReference>
<feature type="transmembrane region" description="Helical" evidence="8">
    <location>
        <begin position="6"/>
        <end position="22"/>
    </location>
</feature>
<dbReference type="PRINTS" id="PR01437">
    <property type="entry name" value="NUOXDRDTASE4"/>
</dbReference>
<evidence type="ECO:0000256" key="3">
    <source>
        <dbReference type="ARBA" id="ARBA00022475"/>
    </source>
</evidence>
<dbReference type="PANTHER" id="PTHR42703:SF1">
    <property type="entry name" value="NA(+)_H(+) ANTIPORTER SUBUNIT D1"/>
    <property type="match status" value="1"/>
</dbReference>
<evidence type="ECO:0000256" key="1">
    <source>
        <dbReference type="ARBA" id="ARBA00004651"/>
    </source>
</evidence>
<feature type="transmembrane region" description="Helical" evidence="8">
    <location>
        <begin position="162"/>
        <end position="189"/>
    </location>
</feature>
<feature type="transmembrane region" description="Helical" evidence="8">
    <location>
        <begin position="278"/>
        <end position="297"/>
    </location>
</feature>
<evidence type="ECO:0000256" key="4">
    <source>
        <dbReference type="ARBA" id="ARBA00022692"/>
    </source>
</evidence>
<reference evidence="11" key="1">
    <citation type="submission" date="2016-05" db="EMBL/GenBank/DDBJ databases">
        <authorList>
            <person name="Baek K."/>
            <person name="Yang S.-J."/>
        </authorList>
    </citation>
    <scope>NUCLEOTIDE SEQUENCE [LARGE SCALE GENOMIC DNA]</scope>
    <source>
        <strain evidence="11">ST58-10</strain>
    </source>
</reference>
<feature type="transmembrane region" description="Helical" evidence="8">
    <location>
        <begin position="58"/>
        <end position="76"/>
    </location>
</feature>
<gene>
    <name evidence="10" type="ORF">A8C75_00765</name>
</gene>
<evidence type="ECO:0000256" key="2">
    <source>
        <dbReference type="ARBA" id="ARBA00005346"/>
    </source>
</evidence>
<proteinExistence type="inferred from homology"/>
<evidence type="ECO:0000256" key="7">
    <source>
        <dbReference type="RuleBase" id="RU000320"/>
    </source>
</evidence>
<dbReference type="AlphaFoldDB" id="A0A1A9ETR7"/>
<keyword evidence="3" id="KW-1003">Cell membrane</keyword>
<dbReference type="GO" id="GO:0042773">
    <property type="term" value="P:ATP synthesis coupled electron transport"/>
    <property type="evidence" value="ECO:0007669"/>
    <property type="project" value="InterPro"/>
</dbReference>
<comment type="subcellular location">
    <subcellularLocation>
        <location evidence="1">Cell membrane</location>
        <topology evidence="1">Multi-pass membrane protein</topology>
    </subcellularLocation>
    <subcellularLocation>
        <location evidence="7">Membrane</location>
        <topology evidence="7">Multi-pass membrane protein</topology>
    </subcellularLocation>
</comment>
<feature type="transmembrane region" description="Helical" evidence="8">
    <location>
        <begin position="334"/>
        <end position="353"/>
    </location>
</feature>
<evidence type="ECO:0000256" key="8">
    <source>
        <dbReference type="SAM" id="Phobius"/>
    </source>
</evidence>
<keyword evidence="4 7" id="KW-0812">Transmembrane</keyword>
<accession>A0A1A9ETR7</accession>
<dbReference type="NCBIfam" id="NF009309">
    <property type="entry name" value="PRK12666.1"/>
    <property type="match status" value="1"/>
</dbReference>
<dbReference type="KEGG" id="mars:A8C75_00765"/>
<feature type="transmembrane region" description="Helical" evidence="8">
    <location>
        <begin position="453"/>
        <end position="472"/>
    </location>
</feature>
<comment type="similarity">
    <text evidence="2">Belongs to the CPA3 antiporters (TC 2.A.63) subunit D family.</text>
</comment>
<feature type="transmembrane region" description="Helical" evidence="8">
    <location>
        <begin position="374"/>
        <end position="393"/>
    </location>
</feature>
<dbReference type="InterPro" id="IPR050586">
    <property type="entry name" value="CPA3_Na-H_Antiporter_D"/>
</dbReference>
<name>A0A1A9ETR7_9GAMM</name>
<keyword evidence="6 8" id="KW-0472">Membrane</keyword>
<keyword evidence="5 8" id="KW-1133">Transmembrane helix</keyword>